<keyword evidence="3" id="KW-1185">Reference proteome</keyword>
<dbReference type="Pfam" id="PF10670">
    <property type="entry name" value="DUF4198"/>
    <property type="match status" value="1"/>
</dbReference>
<feature type="chain" id="PRO_5020949205" evidence="1">
    <location>
        <begin position="27"/>
        <end position="274"/>
    </location>
</feature>
<evidence type="ECO:0000313" key="3">
    <source>
        <dbReference type="Proteomes" id="UP000294737"/>
    </source>
</evidence>
<dbReference type="AlphaFoldDB" id="A0A4R6GI04"/>
<feature type="signal peptide" evidence="1">
    <location>
        <begin position="1"/>
        <end position="26"/>
    </location>
</feature>
<keyword evidence="1" id="KW-0732">Signal</keyword>
<dbReference type="InterPro" id="IPR019613">
    <property type="entry name" value="DUF4198"/>
</dbReference>
<sequence>MKNTLLWHTTALATSLIVALPMAAHAHRPFLLPSSTLTQGADSIVTIDASSSDELFNLSRPVLIDNVVISGPEGTSVTPENSVAGKQRNSFELKLTKEGTYKVSALTDSLSAMYKVNGEMKRWRGTNDAYTKEIPANATDLNVSRMQSRVETFITAGKPSAQALKPSGNGLELVPLSNPTEIFAGDTGNFRFLLDGKPAADLTVTIIRGGNRYRDGLGEITLKTDKDGKLSIKWANAGMYWLSANISPPRETVGTIAQPVRRISYSATLEVLQP</sequence>
<comment type="caution">
    <text evidence="2">The sequence shown here is derived from an EMBL/GenBank/DDBJ whole genome shotgun (WGS) entry which is preliminary data.</text>
</comment>
<accession>A0A4R6GI04</accession>
<name>A0A4R6GI04_9BURK</name>
<dbReference type="OrthoDB" id="5943at2"/>
<evidence type="ECO:0000256" key="1">
    <source>
        <dbReference type="SAM" id="SignalP"/>
    </source>
</evidence>
<protein>
    <submittedName>
        <fullName evidence="2">Uncharacterized protein DUF4198</fullName>
    </submittedName>
</protein>
<evidence type="ECO:0000313" key="2">
    <source>
        <dbReference type="EMBL" id="TDN93755.1"/>
    </source>
</evidence>
<dbReference type="EMBL" id="SNWF01000004">
    <property type="protein sequence ID" value="TDN93755.1"/>
    <property type="molecule type" value="Genomic_DNA"/>
</dbReference>
<dbReference type="Proteomes" id="UP000294737">
    <property type="component" value="Unassembled WGS sequence"/>
</dbReference>
<proteinExistence type="predicted"/>
<gene>
    <name evidence="2" type="ORF">EV677_0285</name>
</gene>
<dbReference type="RefSeq" id="WP_112990460.1">
    <property type="nucleotide sequence ID" value="NZ_PTLZ01000001.1"/>
</dbReference>
<organism evidence="2 3">
    <name type="scientific">Herminiimonas fonticola</name>
    <dbReference type="NCBI Taxonomy" id="303380"/>
    <lineage>
        <taxon>Bacteria</taxon>
        <taxon>Pseudomonadati</taxon>
        <taxon>Pseudomonadota</taxon>
        <taxon>Betaproteobacteria</taxon>
        <taxon>Burkholderiales</taxon>
        <taxon>Oxalobacteraceae</taxon>
        <taxon>Herminiimonas</taxon>
    </lineage>
</organism>
<reference evidence="2 3" key="1">
    <citation type="submission" date="2019-03" db="EMBL/GenBank/DDBJ databases">
        <title>Genomic Encyclopedia of Type Strains, Phase IV (KMG-IV): sequencing the most valuable type-strain genomes for metagenomic binning, comparative biology and taxonomic classification.</title>
        <authorList>
            <person name="Goeker M."/>
        </authorList>
    </citation>
    <scope>NUCLEOTIDE SEQUENCE [LARGE SCALE GENOMIC DNA]</scope>
    <source>
        <strain evidence="2 3">DSM 18555</strain>
    </source>
</reference>